<evidence type="ECO:0000256" key="8">
    <source>
        <dbReference type="NCBIfam" id="TIGR00445"/>
    </source>
</evidence>
<comment type="similarity">
    <text evidence="2 7">Belongs to the glycosyltransferase 4 family. MraY subfamily.</text>
</comment>
<dbReference type="PROSITE" id="PS01347">
    <property type="entry name" value="MRAY_1"/>
    <property type="match status" value="1"/>
</dbReference>
<dbReference type="GO" id="GO:0005886">
    <property type="term" value="C:plasma membrane"/>
    <property type="evidence" value="ECO:0007669"/>
    <property type="project" value="UniProtKB-SubCell"/>
</dbReference>
<organism evidence="10 11">
    <name type="scientific">Candidatus Syntrophocurvum alkaliphilum</name>
    <dbReference type="NCBI Taxonomy" id="2293317"/>
    <lineage>
        <taxon>Bacteria</taxon>
        <taxon>Bacillati</taxon>
        <taxon>Bacillota</taxon>
        <taxon>Clostridia</taxon>
        <taxon>Eubacteriales</taxon>
        <taxon>Syntrophomonadaceae</taxon>
        <taxon>Candidatus Syntrophocurvum</taxon>
    </lineage>
</organism>
<keyword evidence="7" id="KW-1003">Cell membrane</keyword>
<dbReference type="CDD" id="cd06852">
    <property type="entry name" value="GT_MraY"/>
    <property type="match status" value="1"/>
</dbReference>
<comment type="cofactor">
    <cofactor evidence="7 9">
        <name>Mg(2+)</name>
        <dbReference type="ChEBI" id="CHEBI:18420"/>
    </cofactor>
</comment>
<dbReference type="PANTHER" id="PTHR22926">
    <property type="entry name" value="PHOSPHO-N-ACETYLMURAMOYL-PENTAPEPTIDE-TRANSFERASE"/>
    <property type="match status" value="1"/>
</dbReference>
<dbReference type="OrthoDB" id="9805475at2"/>
<reference evidence="11" key="1">
    <citation type="journal article" date="2019" name="Microbiology">
        <title>Complete Genome Sequence of an Uncultured Bacterium of the Candidate Phylum Bipolaricaulota.</title>
        <authorList>
            <person name="Kadnikov V.V."/>
            <person name="Mardanov A.V."/>
            <person name="Beletsky A.V."/>
            <person name="Frank Y.A."/>
            <person name="Karnachuk O.V."/>
            <person name="Ravin N.V."/>
        </authorList>
    </citation>
    <scope>NUCLEOTIDE SEQUENCE [LARGE SCALE GENOMIC DNA]</scope>
</reference>
<dbReference type="RefSeq" id="WP_156203058.1">
    <property type="nucleotide sequence ID" value="NZ_CP046457.1"/>
</dbReference>
<feature type="transmembrane region" description="Helical" evidence="7">
    <location>
        <begin position="77"/>
        <end position="95"/>
    </location>
</feature>
<dbReference type="PANTHER" id="PTHR22926:SF5">
    <property type="entry name" value="PHOSPHO-N-ACETYLMURAMOYL-PENTAPEPTIDE-TRANSFERASE HOMOLOG"/>
    <property type="match status" value="1"/>
</dbReference>
<evidence type="ECO:0000256" key="6">
    <source>
        <dbReference type="ARBA" id="ARBA00023136"/>
    </source>
</evidence>
<keyword evidence="4 7" id="KW-0812">Transmembrane</keyword>
<accession>A0A6I6D803</accession>
<keyword evidence="7" id="KW-0132">Cell division</keyword>
<comment type="subcellular location">
    <subcellularLocation>
        <location evidence="7">Cell membrane</location>
        <topology evidence="7">Multi-pass membrane protein</topology>
    </subcellularLocation>
    <subcellularLocation>
        <location evidence="1">Membrane</location>
        <topology evidence="1">Multi-pass membrane protein</topology>
    </subcellularLocation>
</comment>
<keyword evidence="7" id="KW-0133">Cell shape</keyword>
<feature type="binding site" evidence="9">
    <location>
        <position position="230"/>
    </location>
    <ligand>
        <name>Mg(2+)</name>
        <dbReference type="ChEBI" id="CHEBI:18420"/>
    </ligand>
</feature>
<keyword evidence="6 7" id="KW-0472">Membrane</keyword>
<feature type="transmembrane region" description="Helical" evidence="7">
    <location>
        <begin position="202"/>
        <end position="219"/>
    </location>
</feature>
<feature type="binding site" evidence="9">
    <location>
        <position position="170"/>
    </location>
    <ligand>
        <name>Mg(2+)</name>
        <dbReference type="ChEBI" id="CHEBI:18420"/>
    </ligand>
</feature>
<name>A0A6I6D803_9FIRM</name>
<keyword evidence="7" id="KW-0961">Cell wall biogenesis/degradation</keyword>
<dbReference type="InterPro" id="IPR018480">
    <property type="entry name" value="PNAcMuramoyl-5peptid_Trfase_CS"/>
</dbReference>
<feature type="transmembrane region" description="Helical" evidence="7">
    <location>
        <begin position="115"/>
        <end position="133"/>
    </location>
</feature>
<dbReference type="AlphaFoldDB" id="A0A6I6D803"/>
<dbReference type="PROSITE" id="PS01348">
    <property type="entry name" value="MRAY_2"/>
    <property type="match status" value="1"/>
</dbReference>
<dbReference type="GO" id="GO:0071555">
    <property type="term" value="P:cell wall organization"/>
    <property type="evidence" value="ECO:0007669"/>
    <property type="project" value="UniProtKB-KW"/>
</dbReference>
<dbReference type="UniPathway" id="UPA00219"/>
<evidence type="ECO:0000256" key="1">
    <source>
        <dbReference type="ARBA" id="ARBA00004141"/>
    </source>
</evidence>
<keyword evidence="11" id="KW-1185">Reference proteome</keyword>
<keyword evidence="3 7" id="KW-0808">Transferase</keyword>
<dbReference type="GO" id="GO:0051301">
    <property type="term" value="P:cell division"/>
    <property type="evidence" value="ECO:0007669"/>
    <property type="project" value="UniProtKB-KW"/>
</dbReference>
<dbReference type="Pfam" id="PF10555">
    <property type="entry name" value="MraY_sig1"/>
    <property type="match status" value="1"/>
</dbReference>
<feature type="transmembrane region" description="Helical" evidence="7">
    <location>
        <begin position="226"/>
        <end position="245"/>
    </location>
</feature>
<comment type="catalytic activity">
    <reaction evidence="7">
        <text>UDP-N-acetyl-alpha-D-muramoyl-L-alanyl-gamma-D-glutamyl-meso-2,6-diaminopimeloyl-D-alanyl-D-alanine + di-trans,octa-cis-undecaprenyl phosphate = di-trans,octa-cis-undecaprenyl diphospho-N-acetyl-alpha-D-muramoyl-L-alanyl-D-glutamyl-meso-2,6-diaminopimeloyl-D-alanyl-D-alanine + UMP</text>
        <dbReference type="Rhea" id="RHEA:28386"/>
        <dbReference type="ChEBI" id="CHEBI:57865"/>
        <dbReference type="ChEBI" id="CHEBI:60392"/>
        <dbReference type="ChEBI" id="CHEBI:61386"/>
        <dbReference type="ChEBI" id="CHEBI:61387"/>
        <dbReference type="EC" id="2.7.8.13"/>
    </reaction>
</comment>
<dbReference type="HAMAP" id="MF_00038">
    <property type="entry name" value="MraY"/>
    <property type="match status" value="1"/>
</dbReference>
<comment type="pathway">
    <text evidence="7">Cell wall biogenesis; peptidoglycan biosynthesis.</text>
</comment>
<dbReference type="GO" id="GO:0046872">
    <property type="term" value="F:metal ion binding"/>
    <property type="evidence" value="ECO:0007669"/>
    <property type="project" value="UniProtKB-KW"/>
</dbReference>
<evidence type="ECO:0000256" key="3">
    <source>
        <dbReference type="ARBA" id="ARBA00022679"/>
    </source>
</evidence>
<dbReference type="Pfam" id="PF00953">
    <property type="entry name" value="Glycos_transf_4"/>
    <property type="match status" value="1"/>
</dbReference>
<evidence type="ECO:0000256" key="2">
    <source>
        <dbReference type="ARBA" id="ARBA00005583"/>
    </source>
</evidence>
<gene>
    <name evidence="7" type="primary">mraY</name>
    <name evidence="10" type="ORF">SYNTR_0540</name>
</gene>
<comment type="function">
    <text evidence="7">Catalyzes the initial step of the lipid cycle reactions in the biosynthesis of the cell wall peptidoglycan: transfers peptidoglycan precursor phospho-MurNAc-pentapeptide from UDP-MurNAc-pentapeptide onto the lipid carrier undecaprenyl phosphate, yielding undecaprenyl-pyrophosphoryl-MurNAc-pentapeptide, known as lipid I.</text>
</comment>
<dbReference type="NCBIfam" id="TIGR00445">
    <property type="entry name" value="mraY"/>
    <property type="match status" value="1"/>
</dbReference>
<dbReference type="GO" id="GO:0009252">
    <property type="term" value="P:peptidoglycan biosynthetic process"/>
    <property type="evidence" value="ECO:0007669"/>
    <property type="project" value="UniProtKB-UniRule"/>
</dbReference>
<evidence type="ECO:0000256" key="7">
    <source>
        <dbReference type="HAMAP-Rule" id="MF_00038"/>
    </source>
</evidence>
<keyword evidence="7" id="KW-0573">Peptidoglycan synthesis</keyword>
<feature type="transmembrane region" description="Helical" evidence="7">
    <location>
        <begin position="178"/>
        <end position="196"/>
    </location>
</feature>
<sequence length="324" mass="35163">MEVYILNSLLAASIALIISIILGPIMIPFLTRLKVGQNIREEGPESHFEKAGTPTMGGIIILSSVMVASFVVAPTNIQVLLALFIMLAFGAIGFWDDYIKVVLKRSLGLRAREKLILQLLIGLLFAIILIFYIDRGTDIIVPFTGYNIELGYLYIPFVILVLLGTSNAVNLTDGLDGLAAGTTVFVSIAFALVCIMTSNFELLIFAGALFGGCLGFLVYNKHPAKVFMGDTGSMALGGAIAAIAAMTKAELFLVIIGGIYVIEALSVIIQVGFYQLTGKRVFLMSPIHHHFELKGWHEKKVVIVFWIISFVFAAIGILGFRNIG</sequence>
<evidence type="ECO:0000313" key="11">
    <source>
        <dbReference type="Proteomes" id="UP000426444"/>
    </source>
</evidence>
<feature type="transmembrane region" description="Helical" evidence="7">
    <location>
        <begin position="51"/>
        <end position="71"/>
    </location>
</feature>
<evidence type="ECO:0000256" key="5">
    <source>
        <dbReference type="ARBA" id="ARBA00022989"/>
    </source>
</evidence>
<keyword evidence="7" id="KW-0131">Cell cycle</keyword>
<dbReference type="EC" id="2.7.8.13" evidence="7 8"/>
<dbReference type="Proteomes" id="UP000426444">
    <property type="component" value="Chromosome"/>
</dbReference>
<protein>
    <recommendedName>
        <fullName evidence="7 8">Phospho-N-acetylmuramoyl-pentapeptide-transferase</fullName>
        <ecNumber evidence="7 8">2.7.8.13</ecNumber>
    </recommendedName>
    <alternativeName>
        <fullName evidence="7">UDP-MurNAc-pentapeptide phosphotransferase</fullName>
    </alternativeName>
</protein>
<feature type="transmembrane region" description="Helical" evidence="7">
    <location>
        <begin position="301"/>
        <end position="320"/>
    </location>
</feature>
<keyword evidence="7 9" id="KW-0479">Metal-binding</keyword>
<feature type="transmembrane region" description="Helical" evidence="7">
    <location>
        <begin position="6"/>
        <end position="30"/>
    </location>
</feature>
<dbReference type="InterPro" id="IPR000715">
    <property type="entry name" value="Glycosyl_transferase_4"/>
</dbReference>
<keyword evidence="5 7" id="KW-1133">Transmembrane helix</keyword>
<evidence type="ECO:0000256" key="4">
    <source>
        <dbReference type="ARBA" id="ARBA00022692"/>
    </source>
</evidence>
<dbReference type="KEGG" id="salq:SYNTR_0540"/>
<proteinExistence type="inferred from homology"/>
<dbReference type="GO" id="GO:0008963">
    <property type="term" value="F:phospho-N-acetylmuramoyl-pentapeptide-transferase activity"/>
    <property type="evidence" value="ECO:0007669"/>
    <property type="project" value="UniProtKB-UniRule"/>
</dbReference>
<feature type="transmembrane region" description="Helical" evidence="7">
    <location>
        <begin position="251"/>
        <end position="274"/>
    </location>
</feature>
<evidence type="ECO:0000256" key="9">
    <source>
        <dbReference type="PIRSR" id="PIRSR600715-1"/>
    </source>
</evidence>
<dbReference type="GO" id="GO:0008360">
    <property type="term" value="P:regulation of cell shape"/>
    <property type="evidence" value="ECO:0007669"/>
    <property type="project" value="UniProtKB-KW"/>
</dbReference>
<dbReference type="EMBL" id="CP046457">
    <property type="protein sequence ID" value="QGT99133.1"/>
    <property type="molecule type" value="Genomic_DNA"/>
</dbReference>
<dbReference type="InterPro" id="IPR003524">
    <property type="entry name" value="PNAcMuramoyl-5peptid_Trfase"/>
</dbReference>
<keyword evidence="7 9" id="KW-0460">Magnesium</keyword>
<evidence type="ECO:0000313" key="10">
    <source>
        <dbReference type="EMBL" id="QGT99133.1"/>
    </source>
</evidence>